<dbReference type="AlphaFoldDB" id="A0A9W8PB20"/>
<comment type="subcellular location">
    <subcellularLocation>
        <location evidence="1">Endoplasmic reticulum</location>
    </subcellularLocation>
</comment>
<evidence type="ECO:0000256" key="3">
    <source>
        <dbReference type="ARBA" id="ARBA00022824"/>
    </source>
</evidence>
<dbReference type="Gene3D" id="3.10.450.220">
    <property type="match status" value="1"/>
</dbReference>
<dbReference type="EMBL" id="JANVFU010000001">
    <property type="protein sequence ID" value="KAJ3750567.1"/>
    <property type="molecule type" value="Genomic_DNA"/>
</dbReference>
<dbReference type="SUPFAM" id="SSF88697">
    <property type="entry name" value="PUA domain-like"/>
    <property type="match status" value="1"/>
</dbReference>
<dbReference type="InterPro" id="IPR002478">
    <property type="entry name" value="PUA"/>
</dbReference>
<gene>
    <name evidence="7" type="ORF">DFH05DRAFT_1388060</name>
</gene>
<feature type="region of interest" description="Disordered" evidence="5">
    <location>
        <begin position="276"/>
        <end position="296"/>
    </location>
</feature>
<dbReference type="GO" id="GO:0006890">
    <property type="term" value="P:retrograde vesicle-mediated transport, Golgi to endoplasmic reticulum"/>
    <property type="evidence" value="ECO:0007669"/>
    <property type="project" value="InterPro"/>
</dbReference>
<feature type="region of interest" description="Disordered" evidence="5">
    <location>
        <begin position="1024"/>
        <end position="1045"/>
    </location>
</feature>
<dbReference type="InterPro" id="IPR013244">
    <property type="entry name" value="Sec39_domain"/>
</dbReference>
<feature type="compositionally biased region" description="Acidic residues" evidence="5">
    <location>
        <begin position="276"/>
        <end position="285"/>
    </location>
</feature>
<dbReference type="PANTHER" id="PTHR15922:SF2">
    <property type="entry name" value="NBAS SUBUNIT OF NRZ TETHERING COMPLEX"/>
    <property type="match status" value="1"/>
</dbReference>
<keyword evidence="4" id="KW-0653">Protein transport</keyword>
<dbReference type="Gene3D" id="2.30.130.10">
    <property type="entry name" value="PUA domain"/>
    <property type="match status" value="1"/>
</dbReference>
<evidence type="ECO:0000256" key="2">
    <source>
        <dbReference type="ARBA" id="ARBA00022448"/>
    </source>
</evidence>
<dbReference type="Pfam" id="PF17833">
    <property type="entry name" value="pre-PUA_NIP7"/>
    <property type="match status" value="1"/>
</dbReference>
<dbReference type="GO" id="GO:0070939">
    <property type="term" value="C:Dsl1/NZR complex"/>
    <property type="evidence" value="ECO:0007669"/>
    <property type="project" value="TreeGrafter"/>
</dbReference>
<dbReference type="PROSITE" id="PS50890">
    <property type="entry name" value="PUA"/>
    <property type="match status" value="1"/>
</dbReference>
<comment type="caution">
    <text evidence="7">The sequence shown here is derived from an EMBL/GenBank/DDBJ whole genome shotgun (WGS) entry which is preliminary data.</text>
</comment>
<keyword evidence="8" id="KW-1185">Reference proteome</keyword>
<dbReference type="PANTHER" id="PTHR15922">
    <property type="entry name" value="NEUROBLASTOMA-AMPLIFIED SEQUENCE"/>
    <property type="match status" value="1"/>
</dbReference>
<proteinExistence type="predicted"/>
<dbReference type="Proteomes" id="UP001142393">
    <property type="component" value="Unassembled WGS sequence"/>
</dbReference>
<feature type="compositionally biased region" description="Polar residues" evidence="5">
    <location>
        <begin position="1030"/>
        <end position="1045"/>
    </location>
</feature>
<dbReference type="InterPro" id="IPR036974">
    <property type="entry name" value="PUA_sf"/>
</dbReference>
<dbReference type="Pfam" id="PF03657">
    <property type="entry name" value="UPF0113"/>
    <property type="match status" value="1"/>
</dbReference>
<evidence type="ECO:0000256" key="1">
    <source>
        <dbReference type="ARBA" id="ARBA00004240"/>
    </source>
</evidence>
<feature type="region of interest" description="Disordered" evidence="5">
    <location>
        <begin position="1090"/>
        <end position="1121"/>
    </location>
</feature>
<evidence type="ECO:0000313" key="8">
    <source>
        <dbReference type="Proteomes" id="UP001142393"/>
    </source>
</evidence>
<dbReference type="InterPro" id="IPR040598">
    <property type="entry name" value="NIP7_N"/>
</dbReference>
<organism evidence="7 8">
    <name type="scientific">Lentinula detonsa</name>
    <dbReference type="NCBI Taxonomy" id="2804962"/>
    <lineage>
        <taxon>Eukaryota</taxon>
        <taxon>Fungi</taxon>
        <taxon>Dikarya</taxon>
        <taxon>Basidiomycota</taxon>
        <taxon>Agaricomycotina</taxon>
        <taxon>Agaricomycetes</taxon>
        <taxon>Agaricomycetidae</taxon>
        <taxon>Agaricales</taxon>
        <taxon>Marasmiineae</taxon>
        <taxon>Omphalotaceae</taxon>
        <taxon>Lentinula</taxon>
    </lineage>
</organism>
<keyword evidence="3" id="KW-0256">Endoplasmic reticulum</keyword>
<dbReference type="SMART" id="SM00359">
    <property type="entry name" value="PUA"/>
    <property type="match status" value="1"/>
</dbReference>
<dbReference type="InterPro" id="IPR015947">
    <property type="entry name" value="PUA-like_sf"/>
</dbReference>
<protein>
    <submittedName>
        <fullName evidence="7">Secretory pathway protein Sec39-domain-containing protein</fullName>
    </submittedName>
</protein>
<sequence length="1139" mass="127840">MRLGISVARPNLVSLGTCFGKFSKSGKFKLHITALDYVAQYAKYKVWIKPNGEMPFLYGNHVLKAHLGRITEDTPEHQGVIVYSMNDVPLGFGVTARSTVDTRKLDPTSIIVFHQAWLPIMSATIFTSLILSREISAIAIASFPGSSGSLTDEELTVNNVQDALKAIPDDLWVSAACTDRLVDDLSVQRIILEVGLERSQPTMERVKNLLPSEDYAGETSIQTLTDYFKELPVDAQLCHFRAVLLKRLDRLNTYVEICKEPPSIPVEEDKEIVDEDPEWEDDPWAESDAGPVTLRTTTVPPPVPLSDFLTTDLLHSAFILAIHQWFSALHVLIYRHGAYLWPHRFTILEHIPAYVNPTDYHFLLPSCDTLTNSEQRLDASEWRSENDVSELPHVHLAIQNSDALSVFDAILDPQPLLPPPEAEADLLDAEGLSKWYQKRVQDIIEATGMVDVVLTLIQHGASQNVPHLDELGEDLSLLSRLVYDAPGGHEIDEDWTLTRWRTMDPSAVIRAYLAHSTPLSLPHDITHLVMPYLFVLESRAERTGKPDPQLPDRLLHQFILQAPLEMVLSIFEVSKPTLPVAQRIIKQEADMVRLALACLYGNDSLDEWATMSGIFECLPVWEIPADDDEEEAADTTITSLGAFVTPSTSRPRVTPSDLLVFFNPLPLSSLSRALDILDVHLESGEIFARWSVPAPLRWFLRSSDNVAEQRAWANRMARRAGGSDHELATQEDWEWLLEDMLKLAGETKIKGAFGLLSRDDIVRIYFSGLLSTGKFEVAKNLLRNTTQLKFDGETLEDICLACSHEFYDNASLGNYKFGEMKLAYECLDVPPLSDRILKEKEFIEATSRLSSFNIMSRPGIPISPIEIRLTKDRLSLVSRVLSSNADAYKHTEVILDLVYKLGFRDDIVAEVKALAMLADTALQAEDFGRAYETCQRMIDTVLNLRATLMGMDDPRVRDTSEVCWVACFQLGRQTEFDDVDKKLVLLGRAIEICPPDRLHDVLTAWRRLEKEDLEIRQERLETSHNGAVKSVQSKNTKSIPKTTASSLQARLRDFHMPSPPLLSTPDARALASKTFNTVAANFPFTVGHRGRSQFSQLSQGDERSRSGSRRRPDSDDVQTQASRVFSKGIGWLIGAEENS</sequence>
<dbReference type="CDD" id="cd21151">
    <property type="entry name" value="PUA_Nip7-like"/>
    <property type="match status" value="1"/>
</dbReference>
<evidence type="ECO:0000313" key="7">
    <source>
        <dbReference type="EMBL" id="KAJ3750567.1"/>
    </source>
</evidence>
<evidence type="ECO:0000256" key="4">
    <source>
        <dbReference type="ARBA" id="ARBA00022927"/>
    </source>
</evidence>
<name>A0A9W8PB20_9AGAR</name>
<feature type="compositionally biased region" description="Low complexity" evidence="5">
    <location>
        <begin position="286"/>
        <end position="296"/>
    </location>
</feature>
<dbReference type="FunFam" id="2.30.130.10:FF:000002">
    <property type="entry name" value="60S ribosome subunit biogenesis protein NIP7 homolog"/>
    <property type="match status" value="1"/>
</dbReference>
<evidence type="ECO:0000256" key="5">
    <source>
        <dbReference type="SAM" id="MobiDB-lite"/>
    </source>
</evidence>
<feature type="domain" description="PUA" evidence="6">
    <location>
        <begin position="44"/>
        <end position="119"/>
    </location>
</feature>
<dbReference type="InterPro" id="IPR005155">
    <property type="entry name" value="UPF0113_PUA"/>
</dbReference>
<reference evidence="7 8" key="1">
    <citation type="journal article" date="2023" name="Proc. Natl. Acad. Sci. U.S.A.">
        <title>A global phylogenomic analysis of the shiitake genus Lentinula.</title>
        <authorList>
            <person name="Sierra-Patev S."/>
            <person name="Min B."/>
            <person name="Naranjo-Ortiz M."/>
            <person name="Looney B."/>
            <person name="Konkel Z."/>
            <person name="Slot J.C."/>
            <person name="Sakamoto Y."/>
            <person name="Steenwyk J.L."/>
            <person name="Rokas A."/>
            <person name="Carro J."/>
            <person name="Camarero S."/>
            <person name="Ferreira P."/>
            <person name="Molpeceres G."/>
            <person name="Ruiz-Duenas F.J."/>
            <person name="Serrano A."/>
            <person name="Henrissat B."/>
            <person name="Drula E."/>
            <person name="Hughes K.W."/>
            <person name="Mata J.L."/>
            <person name="Ishikawa N.K."/>
            <person name="Vargas-Isla R."/>
            <person name="Ushijima S."/>
            <person name="Smith C.A."/>
            <person name="Donoghue J."/>
            <person name="Ahrendt S."/>
            <person name="Andreopoulos W."/>
            <person name="He G."/>
            <person name="LaButti K."/>
            <person name="Lipzen A."/>
            <person name="Ng V."/>
            <person name="Riley R."/>
            <person name="Sandor L."/>
            <person name="Barry K."/>
            <person name="Martinez A.T."/>
            <person name="Xiao Y."/>
            <person name="Gibbons J.G."/>
            <person name="Terashima K."/>
            <person name="Grigoriev I.V."/>
            <person name="Hibbett D."/>
        </authorList>
    </citation>
    <scope>NUCLEOTIDE SEQUENCE [LARGE SCALE GENOMIC DNA]</scope>
    <source>
        <strain evidence="7 8">TFB7810</strain>
    </source>
</reference>
<dbReference type="SUPFAM" id="SSF88802">
    <property type="entry name" value="Pre-PUA domain"/>
    <property type="match status" value="1"/>
</dbReference>
<dbReference type="GO" id="GO:0003723">
    <property type="term" value="F:RNA binding"/>
    <property type="evidence" value="ECO:0007669"/>
    <property type="project" value="InterPro"/>
</dbReference>
<accession>A0A9W8PB20</accession>
<feature type="compositionally biased region" description="Basic and acidic residues" evidence="5">
    <location>
        <begin position="1100"/>
        <end position="1114"/>
    </location>
</feature>
<keyword evidence="2" id="KW-0813">Transport</keyword>
<dbReference type="GO" id="GO:0015031">
    <property type="term" value="P:protein transport"/>
    <property type="evidence" value="ECO:0007669"/>
    <property type="project" value="UniProtKB-KW"/>
</dbReference>
<evidence type="ECO:0000259" key="6">
    <source>
        <dbReference type="SMART" id="SM00359"/>
    </source>
</evidence>
<dbReference type="Pfam" id="PF08314">
    <property type="entry name" value="Sec39"/>
    <property type="match status" value="1"/>
</dbReference>
<dbReference type="GO" id="GO:0000149">
    <property type="term" value="F:SNARE binding"/>
    <property type="evidence" value="ECO:0007669"/>
    <property type="project" value="TreeGrafter"/>
</dbReference>